<evidence type="ECO:0000259" key="2">
    <source>
        <dbReference type="Pfam" id="PF20254"/>
    </source>
</evidence>
<dbReference type="InterPro" id="IPR013320">
    <property type="entry name" value="ConA-like_dom_sf"/>
</dbReference>
<dbReference type="Gene3D" id="2.60.120.200">
    <property type="match status" value="1"/>
</dbReference>
<evidence type="ECO:0000313" key="3">
    <source>
        <dbReference type="EMBL" id="KAK3288614.1"/>
    </source>
</evidence>
<dbReference type="Proteomes" id="UP001190700">
    <property type="component" value="Unassembled WGS sequence"/>
</dbReference>
<protein>
    <recommendedName>
        <fullName evidence="2">N,N-dimethylformamidase beta subunit-like C-terminal domain-containing protein</fullName>
    </recommendedName>
</protein>
<dbReference type="EMBL" id="LGRX02000426">
    <property type="protein sequence ID" value="KAK3288614.1"/>
    <property type="molecule type" value="Genomic_DNA"/>
</dbReference>
<comment type="caution">
    <text evidence="3">The sequence shown here is derived from an EMBL/GenBank/DDBJ whole genome shotgun (WGS) entry which is preliminary data.</text>
</comment>
<dbReference type="Pfam" id="PF20254">
    <property type="entry name" value="DMFA2_C"/>
    <property type="match status" value="1"/>
</dbReference>
<evidence type="ECO:0000256" key="1">
    <source>
        <dbReference type="SAM" id="MobiDB-lite"/>
    </source>
</evidence>
<feature type="region of interest" description="Disordered" evidence="1">
    <location>
        <begin position="14"/>
        <end position="79"/>
    </location>
</feature>
<evidence type="ECO:0000313" key="4">
    <source>
        <dbReference type="Proteomes" id="UP001190700"/>
    </source>
</evidence>
<feature type="domain" description="N,N-dimethylformamidase beta subunit-like C-terminal" evidence="2">
    <location>
        <begin position="373"/>
        <end position="811"/>
    </location>
</feature>
<keyword evidence="4" id="KW-1185">Reference proteome</keyword>
<sequence>MFNRGFNWVFTGSGAEQEQKFAPTNEPDELTTKRQQQRPVPAKPIRGSQRHLVAPVASDASKPFQVHSPEDGKAGTGPNGCEVPLIGYASRLSARPGDKLEFKVSSVAAAPYEAKLVRVICADANPSGPGLIEEDVPSDFAGSYPSRFQTTHLGSYVHVHSPPGLMQSATQTGFTLCAMIQPTAPDKEEQVIISSYDGGTRLGIALGILPEAGATALIGVGGSEPLISLSVGNPMLAHSWYRVWCSYNPETRTLKVGQDPVKPQFMQDDRGEASQKMQLELPLSTSDTILIGAMGTDASGEESIPRLFFNGKIESPAITECELALPGIVKALQGEVFMGVAARWDFSQCIDSNVVVDVGPHGLHGETVNMPRRGVTGAMWTGEEMCWRHCSRGYAAMHFHDDDLSDARWGTDFEWEVPAELPSGAYAVRLKCGDEEDSIPFFICPPKGTKRAELCVLFSTFTYMVYGNHARVDFGEKLQERMATWPGAYKYNPATHGRQYGLSTYNNHTDGSGIDTASRHRPLMTLKCGFISIAEAEEGGSGVRHFQADTHLLAWLHKQGISYDVLTDDELSAEGVEALAPYRCVCTGTHPEYHTGGMLDALQGYKAQGGRLVYLGGNGFYWRIALHQDLEGILEIRRAEGGIRAWAAQPGEYYNAFDGGYGGLWRRNGRAPQTVAGVGFSAQGTFGKAGFYRIAPDVREDERTAWIFKHVTDDTLGDTGLCAGGAAGFELDRVDTRLGTPAHAVIVASSEGHGDNYVLVPEEQLTHVTTEPGLSHADLIKADMVYYETPEGGAVFSVGAITFCGSLPINNFSNSASTVLYNVLTCFTAP</sequence>
<gene>
    <name evidence="3" type="ORF">CYMTET_3912</name>
</gene>
<organism evidence="3 4">
    <name type="scientific">Cymbomonas tetramitiformis</name>
    <dbReference type="NCBI Taxonomy" id="36881"/>
    <lineage>
        <taxon>Eukaryota</taxon>
        <taxon>Viridiplantae</taxon>
        <taxon>Chlorophyta</taxon>
        <taxon>Pyramimonadophyceae</taxon>
        <taxon>Pyramimonadales</taxon>
        <taxon>Pyramimonadaceae</taxon>
        <taxon>Cymbomonas</taxon>
    </lineage>
</organism>
<accession>A0AAE0H2F5</accession>
<dbReference type="InterPro" id="IPR046540">
    <property type="entry name" value="DMFA2_C"/>
</dbReference>
<reference evidence="3 4" key="1">
    <citation type="journal article" date="2015" name="Genome Biol. Evol.">
        <title>Comparative Genomics of a Bacterivorous Green Alga Reveals Evolutionary Causalities and Consequences of Phago-Mixotrophic Mode of Nutrition.</title>
        <authorList>
            <person name="Burns J.A."/>
            <person name="Paasch A."/>
            <person name="Narechania A."/>
            <person name="Kim E."/>
        </authorList>
    </citation>
    <scope>NUCLEOTIDE SEQUENCE [LARGE SCALE GENOMIC DNA]</scope>
    <source>
        <strain evidence="3 4">PLY_AMNH</strain>
    </source>
</reference>
<name>A0AAE0H2F5_9CHLO</name>
<dbReference type="SUPFAM" id="SSF49899">
    <property type="entry name" value="Concanavalin A-like lectins/glucanases"/>
    <property type="match status" value="1"/>
</dbReference>
<proteinExistence type="predicted"/>
<dbReference type="AlphaFoldDB" id="A0AAE0H2F5"/>